<evidence type="ECO:0000313" key="1">
    <source>
        <dbReference type="EMBL" id="QHU22209.1"/>
    </source>
</evidence>
<proteinExistence type="predicted"/>
<accession>A0A6C0KX87</accession>
<dbReference type="AlphaFoldDB" id="A0A6C0KX87"/>
<sequence>MSTDPYYLFGAVLGIGVAVYLSRSGVSQFVAENFVGGMLTTKPILWFVVDDYGVNHRKWADFGARNSRELNLGFLNITRSKCAKTQGGDFEIRELLGRKAVSELIYSMRGRVPQGVEEAPPKIWKAWSRAAILTYAGGLYFDGFGLCLGPSFATVIAGKDDAIFGTDHDETHVTSVAPPGSYAGWSSGVGHLGWSRLATTMTDLIEAGQTAWTAAIARGQIAETTVKSVLPVVSVMRNVEWCRREDGRPLELEDILGRSSLDVPTDAVFVCLDQERLERDYTYTWFLRMSPEQILASESTFVWASVARR</sequence>
<name>A0A6C0KX87_9ZZZZ</name>
<dbReference type="EMBL" id="MN741001">
    <property type="protein sequence ID" value="QHU22209.1"/>
    <property type="molecule type" value="Genomic_DNA"/>
</dbReference>
<organism evidence="1">
    <name type="scientific">viral metagenome</name>
    <dbReference type="NCBI Taxonomy" id="1070528"/>
    <lineage>
        <taxon>unclassified sequences</taxon>
        <taxon>metagenomes</taxon>
        <taxon>organismal metagenomes</taxon>
    </lineage>
</organism>
<protein>
    <submittedName>
        <fullName evidence="1">Uncharacterized protein</fullName>
    </submittedName>
</protein>
<reference evidence="1" key="1">
    <citation type="journal article" date="2020" name="Nature">
        <title>Giant virus diversity and host interactions through global metagenomics.</title>
        <authorList>
            <person name="Schulz F."/>
            <person name="Roux S."/>
            <person name="Paez-Espino D."/>
            <person name="Jungbluth S."/>
            <person name="Walsh D.A."/>
            <person name="Denef V.J."/>
            <person name="McMahon K.D."/>
            <person name="Konstantinidis K.T."/>
            <person name="Eloe-Fadrosh E.A."/>
            <person name="Kyrpides N.C."/>
            <person name="Woyke T."/>
        </authorList>
    </citation>
    <scope>NUCLEOTIDE SEQUENCE</scope>
    <source>
        <strain evidence="1">GVMAG-S-3300013286-35</strain>
    </source>
</reference>